<dbReference type="SUPFAM" id="SSF81891">
    <property type="entry name" value="Poly A polymerase C-terminal region-like"/>
    <property type="match status" value="1"/>
</dbReference>
<dbReference type="InterPro" id="IPR032828">
    <property type="entry name" value="PolyA_RNA-bd"/>
</dbReference>
<keyword evidence="3" id="KW-0547">Nucleotide-binding</keyword>
<evidence type="ECO:0000313" key="9">
    <source>
        <dbReference type="Proteomes" id="UP000234474"/>
    </source>
</evidence>
<dbReference type="RefSeq" id="XP_024679957.1">
    <property type="nucleotide sequence ID" value="XM_024825056.1"/>
</dbReference>
<dbReference type="SUPFAM" id="SSF81301">
    <property type="entry name" value="Nucleotidyltransferase"/>
    <property type="match status" value="1"/>
</dbReference>
<reference evidence="9" key="1">
    <citation type="journal article" date="2018" name="Proc. Natl. Acad. Sci. U.S.A.">
        <title>Linking secondary metabolites to gene clusters through genome sequencing of six diverse Aspergillus species.</title>
        <authorList>
            <person name="Kaerboelling I."/>
            <person name="Vesth T.C."/>
            <person name="Frisvad J.C."/>
            <person name="Nybo J.L."/>
            <person name="Theobald S."/>
            <person name="Kuo A."/>
            <person name="Bowyer P."/>
            <person name="Matsuda Y."/>
            <person name="Mondo S."/>
            <person name="Lyhne E.K."/>
            <person name="Kogle M.E."/>
            <person name="Clum A."/>
            <person name="Lipzen A."/>
            <person name="Salamov A."/>
            <person name="Ngan C.Y."/>
            <person name="Daum C."/>
            <person name="Chiniquy J."/>
            <person name="Barry K."/>
            <person name="LaButti K."/>
            <person name="Haridas S."/>
            <person name="Simmons B.A."/>
            <person name="Magnuson J.K."/>
            <person name="Mortensen U.H."/>
            <person name="Larsen T.O."/>
            <person name="Grigoriev I.V."/>
            <person name="Baker S.E."/>
            <person name="Andersen M.R."/>
        </authorList>
    </citation>
    <scope>NUCLEOTIDE SEQUENCE [LARGE SCALE GENOMIC DNA]</scope>
    <source>
        <strain evidence="9">IBT 16806</strain>
    </source>
</reference>
<gene>
    <name evidence="8" type="ORF">P174DRAFT_422537</name>
</gene>
<evidence type="ECO:0000256" key="5">
    <source>
        <dbReference type="RuleBase" id="RU003953"/>
    </source>
</evidence>
<dbReference type="GO" id="GO:0052929">
    <property type="term" value="F:ATP:3'-cytidine-cytidine-tRNA adenylyltransferase activity"/>
    <property type="evidence" value="ECO:0007669"/>
    <property type="project" value="TreeGrafter"/>
</dbReference>
<evidence type="ECO:0000256" key="1">
    <source>
        <dbReference type="ARBA" id="ARBA00007265"/>
    </source>
</evidence>
<accession>A0A2I1C153</accession>
<dbReference type="CDD" id="cd05398">
    <property type="entry name" value="NT_ClassII-CCAase"/>
    <property type="match status" value="1"/>
</dbReference>
<dbReference type="GO" id="GO:0003723">
    <property type="term" value="F:RNA binding"/>
    <property type="evidence" value="ECO:0007669"/>
    <property type="project" value="UniProtKB-KW"/>
</dbReference>
<dbReference type="GeneID" id="36532381"/>
<organism evidence="8 9">
    <name type="scientific">Aspergillus novofumigatus (strain IBT 16806)</name>
    <dbReference type="NCBI Taxonomy" id="1392255"/>
    <lineage>
        <taxon>Eukaryota</taxon>
        <taxon>Fungi</taxon>
        <taxon>Dikarya</taxon>
        <taxon>Ascomycota</taxon>
        <taxon>Pezizomycotina</taxon>
        <taxon>Eurotiomycetes</taxon>
        <taxon>Eurotiomycetidae</taxon>
        <taxon>Eurotiales</taxon>
        <taxon>Aspergillaceae</taxon>
        <taxon>Aspergillus</taxon>
        <taxon>Aspergillus subgen. Fumigati</taxon>
    </lineage>
</organism>
<proteinExistence type="inferred from homology"/>
<dbReference type="Proteomes" id="UP000234474">
    <property type="component" value="Unassembled WGS sequence"/>
</dbReference>
<comment type="similarity">
    <text evidence="1 5">Belongs to the tRNA nucleotidyltransferase/poly(A) polymerase family.</text>
</comment>
<dbReference type="InterPro" id="IPR043519">
    <property type="entry name" value="NT_sf"/>
</dbReference>
<dbReference type="Pfam" id="PF12627">
    <property type="entry name" value="PolyA_pol_RNAbd"/>
    <property type="match status" value="1"/>
</dbReference>
<dbReference type="Pfam" id="PF01743">
    <property type="entry name" value="PolyA_pol"/>
    <property type="match status" value="1"/>
</dbReference>
<evidence type="ECO:0000313" key="8">
    <source>
        <dbReference type="EMBL" id="PKX91362.1"/>
    </source>
</evidence>
<evidence type="ECO:0000256" key="4">
    <source>
        <dbReference type="ARBA" id="ARBA00022884"/>
    </source>
</evidence>
<evidence type="ECO:0000259" key="7">
    <source>
        <dbReference type="Pfam" id="PF12627"/>
    </source>
</evidence>
<keyword evidence="4 5" id="KW-0694">RNA-binding</keyword>
<sequence>MTQIKEFAANLANCRQQTTGQAPVLLLSPAEELLRQLLLACRDSIVSSKNDMMNLDMWFVGGWVRDRLLGRQCSDIDVALSSMTGIQFGHALENYLQGEKHKYIEEARRRGVPTVISKLHEIKKNSKKSKHLETGSFHSIFGLSVDFVNLRKETYSEESRIPQMEFGNPEEDAHRRDATINALFYNLKTGIVEDHTELGLHDLAAGVIRTPSSPFEVFDDDPLRILRLIRIATQLGFRIERETVQAIRSAEQPEQLCAKVSRERVETELIKILKDPNTLSAFQLIHELRLYNAVFLRGLRDSENEDASWALQQSGWYGPWHSEWARTFETVAFLLSGGSKPLRDILLQPEKMDNVWLLTAFVPIGFGCLDELAEREVQVPGFVSLSMRNYHRIRHCMGEATADGSFPGRLPRGTLGLLIRMCGSTWRLQVLYALLKDDVRQMRYGNEKLALIEKWSRFVEHIIEQKLEDAPYVKPILNGHELMALFKLKRGGPFMQEALDDLLEWQFNHENATKEEAMKWMLTQRENYHV</sequence>
<dbReference type="PANTHER" id="PTHR13734">
    <property type="entry name" value="TRNA-NUCLEOTIDYLTRANSFERASE"/>
    <property type="match status" value="1"/>
</dbReference>
<dbReference type="GO" id="GO:0001680">
    <property type="term" value="P:tRNA 3'-terminal CCA addition"/>
    <property type="evidence" value="ECO:0007669"/>
    <property type="project" value="TreeGrafter"/>
</dbReference>
<evidence type="ECO:0000256" key="2">
    <source>
        <dbReference type="ARBA" id="ARBA00022679"/>
    </source>
</evidence>
<dbReference type="AlphaFoldDB" id="A0A2I1C153"/>
<evidence type="ECO:0000256" key="3">
    <source>
        <dbReference type="ARBA" id="ARBA00022741"/>
    </source>
</evidence>
<name>A0A2I1C153_ASPN1</name>
<feature type="domain" description="Poly A polymerase head" evidence="6">
    <location>
        <begin position="57"/>
        <end position="209"/>
    </location>
</feature>
<dbReference type="GO" id="GO:0052927">
    <property type="term" value="F:CC tRNA cytidylyltransferase activity"/>
    <property type="evidence" value="ECO:0007669"/>
    <property type="project" value="TreeGrafter"/>
</dbReference>
<dbReference type="Gene3D" id="3.30.460.10">
    <property type="entry name" value="Beta Polymerase, domain 2"/>
    <property type="match status" value="1"/>
</dbReference>
<evidence type="ECO:0000259" key="6">
    <source>
        <dbReference type="Pfam" id="PF01743"/>
    </source>
</evidence>
<dbReference type="VEuPathDB" id="FungiDB:P174DRAFT_422537"/>
<dbReference type="STRING" id="1392255.A0A2I1C153"/>
<dbReference type="PANTHER" id="PTHR13734:SF5">
    <property type="entry name" value="CCA TRNA NUCLEOTIDYLTRANSFERASE, MITOCHONDRIAL"/>
    <property type="match status" value="1"/>
</dbReference>
<dbReference type="EMBL" id="MSZS01000006">
    <property type="protein sequence ID" value="PKX91362.1"/>
    <property type="molecule type" value="Genomic_DNA"/>
</dbReference>
<keyword evidence="2 5" id="KW-0808">Transferase</keyword>
<keyword evidence="9" id="KW-1185">Reference proteome</keyword>
<dbReference type="Gene3D" id="1.10.3090.10">
    <property type="entry name" value="cca-adding enzyme, domain 2"/>
    <property type="match status" value="1"/>
</dbReference>
<dbReference type="InterPro" id="IPR002646">
    <property type="entry name" value="PolA_pol_head_dom"/>
</dbReference>
<dbReference type="GO" id="GO:0000166">
    <property type="term" value="F:nucleotide binding"/>
    <property type="evidence" value="ECO:0007669"/>
    <property type="project" value="UniProtKB-KW"/>
</dbReference>
<dbReference type="OrthoDB" id="445712at2759"/>
<feature type="domain" description="tRNA nucleotidyltransferase/poly(A) polymerase RNA and SrmB- binding" evidence="7">
    <location>
        <begin position="236"/>
        <end position="295"/>
    </location>
</feature>
<comment type="caution">
    <text evidence="8">The sequence shown here is derived from an EMBL/GenBank/DDBJ whole genome shotgun (WGS) entry which is preliminary data.</text>
</comment>
<evidence type="ECO:0008006" key="10">
    <source>
        <dbReference type="Google" id="ProtNLM"/>
    </source>
</evidence>
<protein>
    <recommendedName>
        <fullName evidence="10">Poly(A) polymerase</fullName>
    </recommendedName>
</protein>